<dbReference type="InterPro" id="IPR027417">
    <property type="entry name" value="P-loop_NTPase"/>
</dbReference>
<dbReference type="PROSITE" id="PS51195">
    <property type="entry name" value="Q_MOTIF"/>
    <property type="match status" value="1"/>
</dbReference>
<dbReference type="SMART" id="SM00487">
    <property type="entry name" value="DEXDc"/>
    <property type="match status" value="1"/>
</dbReference>
<evidence type="ECO:0000313" key="21">
    <source>
        <dbReference type="EMBL" id="ANB12215.1"/>
    </source>
</evidence>
<dbReference type="Pfam" id="PF00270">
    <property type="entry name" value="DEAD"/>
    <property type="match status" value="1"/>
</dbReference>
<evidence type="ECO:0000256" key="2">
    <source>
        <dbReference type="ARBA" id="ARBA00004604"/>
    </source>
</evidence>
<dbReference type="EC" id="3.6.4.13" evidence="4"/>
<dbReference type="SMART" id="SM00490">
    <property type="entry name" value="HELICc"/>
    <property type="match status" value="1"/>
</dbReference>
<dbReference type="GO" id="GO:0003723">
    <property type="term" value="F:RNA binding"/>
    <property type="evidence" value="ECO:0007669"/>
    <property type="project" value="UniProtKB-KW"/>
</dbReference>
<evidence type="ECO:0000256" key="17">
    <source>
        <dbReference type="SAM" id="MobiDB-lite"/>
    </source>
</evidence>
<dbReference type="SMART" id="SM01123">
    <property type="entry name" value="DBP10CT"/>
    <property type="match status" value="1"/>
</dbReference>
<feature type="compositionally biased region" description="Basic and acidic residues" evidence="17">
    <location>
        <begin position="685"/>
        <end position="696"/>
    </location>
</feature>
<feature type="domain" description="DEAD-box RNA helicase Q" evidence="20">
    <location>
        <begin position="120"/>
        <end position="148"/>
    </location>
</feature>
<dbReference type="InterPro" id="IPR011545">
    <property type="entry name" value="DEAD/DEAH_box_helicase_dom"/>
</dbReference>
<dbReference type="Gene3D" id="3.40.50.300">
    <property type="entry name" value="P-loop containing nucleotide triphosphate hydrolases"/>
    <property type="match status" value="2"/>
</dbReference>
<feature type="compositionally biased region" description="Acidic residues" evidence="17">
    <location>
        <begin position="19"/>
        <end position="55"/>
    </location>
</feature>
<dbReference type="GO" id="GO:0005730">
    <property type="term" value="C:nucleolus"/>
    <property type="evidence" value="ECO:0007669"/>
    <property type="project" value="UniProtKB-SubCell"/>
</dbReference>
<evidence type="ECO:0000256" key="8">
    <source>
        <dbReference type="ARBA" id="ARBA00022552"/>
    </source>
</evidence>
<evidence type="ECO:0000256" key="5">
    <source>
        <dbReference type="ARBA" id="ARBA00019117"/>
    </source>
</evidence>
<keyword evidence="12" id="KW-0067">ATP-binding</keyword>
<dbReference type="EMBL" id="CP014501">
    <property type="protein sequence ID" value="ANB12215.1"/>
    <property type="molecule type" value="Genomic_DNA"/>
</dbReference>
<dbReference type="OrthoDB" id="10261375at2759"/>
<dbReference type="FunFam" id="3.40.50.300:FF:000865">
    <property type="entry name" value="ATP-dependent RNA helicase DDX54"/>
    <property type="match status" value="1"/>
</dbReference>
<organism evidence="21 22">
    <name type="scientific">Sugiyamaella lignohabitans</name>
    <dbReference type="NCBI Taxonomy" id="796027"/>
    <lineage>
        <taxon>Eukaryota</taxon>
        <taxon>Fungi</taxon>
        <taxon>Dikarya</taxon>
        <taxon>Ascomycota</taxon>
        <taxon>Saccharomycotina</taxon>
        <taxon>Dipodascomycetes</taxon>
        <taxon>Dipodascales</taxon>
        <taxon>Trichomonascaceae</taxon>
        <taxon>Sugiyamaella</taxon>
    </lineage>
</organism>
<dbReference type="Pfam" id="PF08147">
    <property type="entry name" value="DBP10CT"/>
    <property type="match status" value="1"/>
</dbReference>
<reference evidence="21 22" key="1">
    <citation type="submission" date="2016-02" db="EMBL/GenBank/DDBJ databases">
        <title>Complete genome sequence and transcriptome regulation of the pentose utilising yeast Sugiyamaella lignohabitans.</title>
        <authorList>
            <person name="Bellasio M."/>
            <person name="Peymann A."/>
            <person name="Valli M."/>
            <person name="Sipitzky M."/>
            <person name="Graf A."/>
            <person name="Sauer M."/>
            <person name="Marx H."/>
            <person name="Mattanovich D."/>
        </authorList>
    </citation>
    <scope>NUCLEOTIDE SEQUENCE [LARGE SCALE GENOMIC DNA]</scope>
    <source>
        <strain evidence="21 22">CBS 10342</strain>
    </source>
</reference>
<sequence length="983" mass="109540">MSDSEDDFDITKSLALNGDESDYESASDTDSDLDQAGDLQDEILSSSDEEDMEEVVDTKKVGRQVATGANASFPSLELDSDDDDEEDGNGNKNQSSTKRKKDDDLMEYFAAPKVKKASTGTFAGLGLSKGLLNNIARKGFKTPTPIQRKTIPLVLDGRDVVGMARTGSGKTAAFCLPMIEKLKVHSAKVGARAVIMSPSRELALQTLKVIKEFSKGTDLRCVLLVGGDSLEEQFGYMMSNPDIIIATPGRFMHLKVEMQLDLKSVEYIVFDEADRLFELGFSEQLNEIIASLSSSRQTLLFSATLPKSLVEFAKAGLHDPVLVRLDAEAKVSDDLEMAFFSTKDGEREAVLLSVLETIIKMPSATEEQKKYLENQNNRALTDDEDDENNKKDDKKSKYKKKFKHSVKRDRLPPAHELPTAESTIVFVPTKHHVEYISTLLQSLGYAVSFIYGTLDQSARKEQLYRFRAGKTSILVVTDVAARGIDIPVLANVINYSLPSSPKVFVHRVGRTARAGRRGWAYSIIKEAEVPYLLDLEVFLGRKLLLSRDGHAHKKVNYSERLVLGSMSRDAVELQQEEVEAQLSRDYDLAQLKSVASRGEQLYLKSREPASQESVKRGKEIVSSGWDFRHLLLGPSLETERQKFLDKLANRKVKETVFEFKKTKFAEAAELMARRRQQIAPIQMRAAEKKRMQENERAAGLNKGIDVELGLDEDSDDEDNDNDNEDNDDSHKTNGATNGKSKTTADLSTASEHDIQNTFEDSSKKRKRETFRDPNFYMSHYASIEAVQERGYSVGNGKTSANFADAARGATFDISGEGVEFQQKHGMRWDKKRGKFVNAGSEGGKNGQSTKFIRSESGQKIPASFRSGRFDSWKSAHKVGGLRVGALEANLSNPNSGPRGGSGDKKFRHSQVQAPKAADKARDDYHVRKKRVKEAVEKGLHVKGVRGKPISNGLNSVDQVRKQRELQQKRREKNARPSKKSKRH</sequence>
<keyword evidence="13" id="KW-0694">RNA-binding</keyword>
<evidence type="ECO:0000256" key="10">
    <source>
        <dbReference type="ARBA" id="ARBA00022801"/>
    </source>
</evidence>
<dbReference type="PROSITE" id="PS51192">
    <property type="entry name" value="HELICASE_ATP_BIND_1"/>
    <property type="match status" value="1"/>
</dbReference>
<name>A0A167CX74_9ASCO</name>
<feature type="compositionally biased region" description="Acidic residues" evidence="17">
    <location>
        <begin position="708"/>
        <end position="727"/>
    </location>
</feature>
<dbReference type="GO" id="GO:0006364">
    <property type="term" value="P:rRNA processing"/>
    <property type="evidence" value="ECO:0007669"/>
    <property type="project" value="UniProtKB-KW"/>
</dbReference>
<evidence type="ECO:0000256" key="7">
    <source>
        <dbReference type="ARBA" id="ARBA00022517"/>
    </source>
</evidence>
<gene>
    <name evidence="21" type="primary">DBP10</name>
    <name evidence="21" type="ORF">AWJ20_463</name>
</gene>
<feature type="compositionally biased region" description="Basic residues" evidence="17">
    <location>
        <begin position="969"/>
        <end position="983"/>
    </location>
</feature>
<keyword evidence="11" id="KW-0347">Helicase</keyword>
<dbReference type="RefSeq" id="XP_018734692.1">
    <property type="nucleotide sequence ID" value="XM_018881713.1"/>
</dbReference>
<dbReference type="PROSITE" id="PS00039">
    <property type="entry name" value="DEAD_ATP_HELICASE"/>
    <property type="match status" value="1"/>
</dbReference>
<accession>A0A167CX74</accession>
<dbReference type="InterPro" id="IPR033517">
    <property type="entry name" value="DDX54/DBP10_DEAD-box_helicase"/>
</dbReference>
<dbReference type="InterPro" id="IPR012541">
    <property type="entry name" value="DBP10_C"/>
</dbReference>
<dbReference type="InterPro" id="IPR000629">
    <property type="entry name" value="RNA-helicase_DEAD-box_CS"/>
</dbReference>
<dbReference type="Proteomes" id="UP000189580">
    <property type="component" value="Chromosome a"/>
</dbReference>
<dbReference type="PANTHER" id="PTHR47959:SF8">
    <property type="entry name" value="RNA HELICASE"/>
    <property type="match status" value="1"/>
</dbReference>
<keyword evidence="10" id="KW-0378">Hydrolase</keyword>
<evidence type="ECO:0000256" key="14">
    <source>
        <dbReference type="ARBA" id="ARBA00023242"/>
    </source>
</evidence>
<protein>
    <recommendedName>
        <fullName evidence="5">ATP-dependent RNA helicase DBP10</fullName>
        <ecNumber evidence="4">3.6.4.13</ecNumber>
    </recommendedName>
    <alternativeName>
        <fullName evidence="6">ATP-dependent RNA helicase dbp10</fullName>
    </alternativeName>
</protein>
<dbReference type="CDD" id="cd18787">
    <property type="entry name" value="SF2_C_DEAD"/>
    <property type="match status" value="1"/>
</dbReference>
<dbReference type="InterPro" id="IPR050079">
    <property type="entry name" value="DEAD_box_RNA_helicase"/>
</dbReference>
<evidence type="ECO:0000256" key="13">
    <source>
        <dbReference type="ARBA" id="ARBA00022884"/>
    </source>
</evidence>
<dbReference type="GO" id="GO:0005524">
    <property type="term" value="F:ATP binding"/>
    <property type="evidence" value="ECO:0007669"/>
    <property type="project" value="UniProtKB-KW"/>
</dbReference>
<keyword evidence="14" id="KW-0539">Nucleus</keyword>
<evidence type="ECO:0000313" key="22">
    <source>
        <dbReference type="Proteomes" id="UP000189580"/>
    </source>
</evidence>
<feature type="domain" description="Helicase C-terminal" evidence="19">
    <location>
        <begin position="398"/>
        <end position="563"/>
    </location>
</feature>
<evidence type="ECO:0000256" key="6">
    <source>
        <dbReference type="ARBA" id="ARBA00021760"/>
    </source>
</evidence>
<feature type="region of interest" description="Disordered" evidence="17">
    <location>
        <begin position="374"/>
        <end position="412"/>
    </location>
</feature>
<dbReference type="PROSITE" id="PS51194">
    <property type="entry name" value="HELICASE_CTER"/>
    <property type="match status" value="1"/>
</dbReference>
<keyword evidence="8" id="KW-0698">rRNA processing</keyword>
<evidence type="ECO:0000256" key="12">
    <source>
        <dbReference type="ARBA" id="ARBA00022840"/>
    </source>
</evidence>
<feature type="region of interest" description="Disordered" evidence="17">
    <location>
        <begin position="886"/>
        <end position="983"/>
    </location>
</feature>
<evidence type="ECO:0000256" key="3">
    <source>
        <dbReference type="ARBA" id="ARBA00010379"/>
    </source>
</evidence>
<comment type="similarity">
    <text evidence="3">Belongs to the DEAD box helicase family. DDX54/DBP10 subfamily.</text>
</comment>
<evidence type="ECO:0000259" key="20">
    <source>
        <dbReference type="PROSITE" id="PS51195"/>
    </source>
</evidence>
<feature type="compositionally biased region" description="Basic and acidic residues" evidence="17">
    <location>
        <begin position="958"/>
        <end position="968"/>
    </location>
</feature>
<dbReference type="InterPro" id="IPR014001">
    <property type="entry name" value="Helicase_ATP-bd"/>
</dbReference>
<feature type="compositionally biased region" description="Basic residues" evidence="17">
    <location>
        <begin position="396"/>
        <end position="407"/>
    </location>
</feature>
<dbReference type="GO" id="GO:0016887">
    <property type="term" value="F:ATP hydrolysis activity"/>
    <property type="evidence" value="ECO:0007669"/>
    <property type="project" value="RHEA"/>
</dbReference>
<evidence type="ECO:0000256" key="1">
    <source>
        <dbReference type="ARBA" id="ARBA00003706"/>
    </source>
</evidence>
<dbReference type="InterPro" id="IPR014014">
    <property type="entry name" value="RNA_helicase_DEAD_Q_motif"/>
</dbReference>
<comment type="function">
    <text evidence="1">ATP-binding RNA helicase involved in the biogenesis of 60S ribosomal subunits and is required for the normal formation of 25S and 5.8S rRNAs.</text>
</comment>
<keyword evidence="9" id="KW-0547">Nucleotide-binding</keyword>
<evidence type="ECO:0000259" key="19">
    <source>
        <dbReference type="PROSITE" id="PS51194"/>
    </source>
</evidence>
<proteinExistence type="inferred from homology"/>
<dbReference type="PANTHER" id="PTHR47959">
    <property type="entry name" value="ATP-DEPENDENT RNA HELICASE RHLE-RELATED"/>
    <property type="match status" value="1"/>
</dbReference>
<feature type="region of interest" description="Disordered" evidence="17">
    <location>
        <begin position="1"/>
        <end position="104"/>
    </location>
</feature>
<dbReference type="Pfam" id="PF00271">
    <property type="entry name" value="Helicase_C"/>
    <property type="match status" value="1"/>
</dbReference>
<feature type="region of interest" description="Disordered" evidence="17">
    <location>
        <begin position="685"/>
        <end position="766"/>
    </location>
</feature>
<dbReference type="InterPro" id="IPR001650">
    <property type="entry name" value="Helicase_C-like"/>
</dbReference>
<keyword evidence="7" id="KW-0690">Ribosome biogenesis</keyword>
<dbReference type="GeneID" id="30036783"/>
<dbReference type="GO" id="GO:0003724">
    <property type="term" value="F:RNA helicase activity"/>
    <property type="evidence" value="ECO:0007669"/>
    <property type="project" value="UniProtKB-EC"/>
</dbReference>
<dbReference type="KEGG" id="slb:AWJ20_463"/>
<evidence type="ECO:0000259" key="18">
    <source>
        <dbReference type="PROSITE" id="PS51192"/>
    </source>
</evidence>
<evidence type="ECO:0000256" key="16">
    <source>
        <dbReference type="PROSITE-ProRule" id="PRU00552"/>
    </source>
</evidence>
<dbReference type="GO" id="GO:0005829">
    <property type="term" value="C:cytosol"/>
    <property type="evidence" value="ECO:0007669"/>
    <property type="project" value="TreeGrafter"/>
</dbReference>
<evidence type="ECO:0000256" key="9">
    <source>
        <dbReference type="ARBA" id="ARBA00022741"/>
    </source>
</evidence>
<feature type="compositionally biased region" description="Acidic residues" evidence="17">
    <location>
        <begin position="78"/>
        <end position="88"/>
    </location>
</feature>
<feature type="short sequence motif" description="Q motif" evidence="16">
    <location>
        <begin position="120"/>
        <end position="148"/>
    </location>
</feature>
<dbReference type="CDD" id="cd17959">
    <property type="entry name" value="DEADc_DDX54"/>
    <property type="match status" value="1"/>
</dbReference>
<evidence type="ECO:0000256" key="4">
    <source>
        <dbReference type="ARBA" id="ARBA00012552"/>
    </source>
</evidence>
<evidence type="ECO:0000256" key="11">
    <source>
        <dbReference type="ARBA" id="ARBA00022806"/>
    </source>
</evidence>
<dbReference type="SUPFAM" id="SSF52540">
    <property type="entry name" value="P-loop containing nucleoside triphosphate hydrolases"/>
    <property type="match status" value="2"/>
</dbReference>
<keyword evidence="22" id="KW-1185">Reference proteome</keyword>
<feature type="compositionally biased region" description="Basic and acidic residues" evidence="17">
    <location>
        <begin position="916"/>
        <end position="925"/>
    </location>
</feature>
<dbReference type="AlphaFoldDB" id="A0A167CX74"/>
<feature type="compositionally biased region" description="Polar residues" evidence="17">
    <location>
        <begin position="732"/>
        <end position="759"/>
    </location>
</feature>
<feature type="domain" description="Helicase ATP-binding" evidence="18">
    <location>
        <begin position="151"/>
        <end position="323"/>
    </location>
</feature>
<comment type="catalytic activity">
    <reaction evidence="15">
        <text>ATP + H2O = ADP + phosphate + H(+)</text>
        <dbReference type="Rhea" id="RHEA:13065"/>
        <dbReference type="ChEBI" id="CHEBI:15377"/>
        <dbReference type="ChEBI" id="CHEBI:15378"/>
        <dbReference type="ChEBI" id="CHEBI:30616"/>
        <dbReference type="ChEBI" id="CHEBI:43474"/>
        <dbReference type="ChEBI" id="CHEBI:456216"/>
        <dbReference type="EC" id="3.6.4.13"/>
    </reaction>
</comment>
<evidence type="ECO:0000256" key="15">
    <source>
        <dbReference type="ARBA" id="ARBA00047984"/>
    </source>
</evidence>
<comment type="subcellular location">
    <subcellularLocation>
        <location evidence="2">Nucleus</location>
        <location evidence="2">Nucleolus</location>
    </subcellularLocation>
</comment>